<dbReference type="RefSeq" id="WP_163572820.1">
    <property type="nucleotide sequence ID" value="NZ_BAAANY010000055.1"/>
</dbReference>
<name>A0ABP4VHU0_9ACTN</name>
<sequence>MDDRLAFLREAKEQGVAPLTAVRKIKHDGLFEMGKEFSVAVDLKSTFGLATHQLHDVVGWLKGVVSDEILEDSLRVRD</sequence>
<keyword evidence="2" id="KW-1185">Reference proteome</keyword>
<accession>A0ABP4VHU0</accession>
<evidence type="ECO:0000313" key="1">
    <source>
        <dbReference type="EMBL" id="GAA1722922.1"/>
    </source>
</evidence>
<organism evidence="1 2">
    <name type="scientific">Fodinicola feengrottensis</name>
    <dbReference type="NCBI Taxonomy" id="435914"/>
    <lineage>
        <taxon>Bacteria</taxon>
        <taxon>Bacillati</taxon>
        <taxon>Actinomycetota</taxon>
        <taxon>Actinomycetes</taxon>
        <taxon>Mycobacteriales</taxon>
        <taxon>Fodinicola</taxon>
    </lineage>
</organism>
<protein>
    <submittedName>
        <fullName evidence="1">Uncharacterized protein</fullName>
    </submittedName>
</protein>
<reference evidence="2" key="1">
    <citation type="journal article" date="2019" name="Int. J. Syst. Evol. Microbiol.">
        <title>The Global Catalogue of Microorganisms (GCM) 10K type strain sequencing project: providing services to taxonomists for standard genome sequencing and annotation.</title>
        <authorList>
            <consortium name="The Broad Institute Genomics Platform"/>
            <consortium name="The Broad Institute Genome Sequencing Center for Infectious Disease"/>
            <person name="Wu L."/>
            <person name="Ma J."/>
        </authorList>
    </citation>
    <scope>NUCLEOTIDE SEQUENCE [LARGE SCALE GENOMIC DNA]</scope>
    <source>
        <strain evidence="2">JCM 14718</strain>
    </source>
</reference>
<proteinExistence type="predicted"/>
<dbReference type="EMBL" id="BAAANY010000055">
    <property type="protein sequence ID" value="GAA1722922.1"/>
    <property type="molecule type" value="Genomic_DNA"/>
</dbReference>
<gene>
    <name evidence="1" type="ORF">GCM10009765_83630</name>
</gene>
<dbReference type="Proteomes" id="UP001500618">
    <property type="component" value="Unassembled WGS sequence"/>
</dbReference>
<comment type="caution">
    <text evidence="1">The sequence shown here is derived from an EMBL/GenBank/DDBJ whole genome shotgun (WGS) entry which is preliminary data.</text>
</comment>
<evidence type="ECO:0000313" key="2">
    <source>
        <dbReference type="Proteomes" id="UP001500618"/>
    </source>
</evidence>